<feature type="repeat" description="ANK" evidence="9">
    <location>
        <begin position="45"/>
        <end position="77"/>
    </location>
</feature>
<keyword evidence="4 10" id="KW-0863">Zinc-finger</keyword>
<comment type="caution">
    <text evidence="13">The sequence shown here is derived from an EMBL/GenBank/DDBJ whole genome shotgun (WGS) entry which is preliminary data.</text>
</comment>
<evidence type="ECO:0000256" key="8">
    <source>
        <dbReference type="ARBA" id="ARBA00023273"/>
    </source>
</evidence>
<evidence type="ECO:0000313" key="13">
    <source>
        <dbReference type="EMBL" id="VDI09774.1"/>
    </source>
</evidence>
<reference evidence="13" key="1">
    <citation type="submission" date="2018-11" db="EMBL/GenBank/DDBJ databases">
        <authorList>
            <person name="Alioto T."/>
            <person name="Alioto T."/>
        </authorList>
    </citation>
    <scope>NUCLEOTIDE SEQUENCE</scope>
</reference>
<dbReference type="Gene3D" id="6.10.140.2220">
    <property type="match status" value="1"/>
</dbReference>
<dbReference type="SUPFAM" id="SSF144232">
    <property type="entry name" value="HIT/MYND zinc finger-like"/>
    <property type="match status" value="1"/>
</dbReference>
<evidence type="ECO:0000256" key="9">
    <source>
        <dbReference type="PROSITE-ProRule" id="PRU00023"/>
    </source>
</evidence>
<evidence type="ECO:0000256" key="5">
    <source>
        <dbReference type="ARBA" id="ARBA00022833"/>
    </source>
</evidence>
<dbReference type="AlphaFoldDB" id="A0A8B6CW59"/>
<organism evidence="13 14">
    <name type="scientific">Mytilus galloprovincialis</name>
    <name type="common">Mediterranean mussel</name>
    <dbReference type="NCBI Taxonomy" id="29158"/>
    <lineage>
        <taxon>Eukaryota</taxon>
        <taxon>Metazoa</taxon>
        <taxon>Spiralia</taxon>
        <taxon>Lophotrochozoa</taxon>
        <taxon>Mollusca</taxon>
        <taxon>Bivalvia</taxon>
        <taxon>Autobranchia</taxon>
        <taxon>Pteriomorphia</taxon>
        <taxon>Mytilida</taxon>
        <taxon>Mytiloidea</taxon>
        <taxon>Mytilidae</taxon>
        <taxon>Mytilinae</taxon>
        <taxon>Mytilus</taxon>
    </lineage>
</organism>
<dbReference type="GO" id="GO:0008270">
    <property type="term" value="F:zinc ion binding"/>
    <property type="evidence" value="ECO:0007669"/>
    <property type="project" value="UniProtKB-KW"/>
</dbReference>
<keyword evidence="6 9" id="KW-0040">ANK repeat</keyword>
<evidence type="ECO:0000259" key="12">
    <source>
        <dbReference type="PROSITE" id="PS50865"/>
    </source>
</evidence>
<protein>
    <recommendedName>
        <fullName evidence="12">MYND-type domain-containing protein</fullName>
    </recommendedName>
</protein>
<dbReference type="GO" id="GO:0005929">
    <property type="term" value="C:cilium"/>
    <property type="evidence" value="ECO:0007669"/>
    <property type="project" value="UniProtKB-SubCell"/>
</dbReference>
<keyword evidence="3" id="KW-0677">Repeat</keyword>
<dbReference type="PROSITE" id="PS50297">
    <property type="entry name" value="ANK_REP_REGION"/>
    <property type="match status" value="2"/>
</dbReference>
<keyword evidence="8" id="KW-0966">Cell projection</keyword>
<sequence>MAADEKKMPSEAEKKFIDAIVGGKLEEVQTLLKEPTIKIDFTDDTGTTPLQHAAFRGKTDICQLLLANGADVNSRYHDNGYTALMFAALSGNAETTRLLLEAGARTDYTNSVGRTATQMAAFVGQHECVSVINNYFSKDDLTPYIKIQGVDTEPRLPQELVAPLAKMINFANLHPVKLAFYLQENSGLLENSKRVVRTLESLCEKCMKSRDTNHVMAMKTHYFSFVVAEAGKVYKEKGSLDEWTKQLIKGRQSDGFSVMQENLIRESIKQFLYSDCPLFHQCVRSLAPVKIGDDPTALNVLSQVINGQRFFNDDKTCSTCGEIKAEKKCSACKMVNYCNQTCQKLHWSTHKKFCKSLAEQYVRIEEMKKKEEELKQKEEELKKHKEDIEKRKGEIETLVEQKEEIEKQIAEQSVAICEVSSYVYLFKKDLFTMFTTDTSKHSVVDFKEDTESSIVDSLTMEIVSDLVIRLITQLCSKLLGHTSRGHILHHALIHGHHPIIHGHHISHHPIIHGHHISHHPIIHGHHLSHNSRFINGHHLSYIDYYNRYHGFRIVDSRFHYNGLTYQLTCSSSQFYSLWGECYTRYHSRSRCFEYLRTQALFAPFGGHGIGIGRRFINGPQISYNDYYYRYHGFRIVDSRFYYNGLEQSGGFTRFNNRFASGQHISYNDYYNRFHGFRIADRGFHYNGLVMKHRYSNVIDIKALHRRFTTHLEKHQGYFILNNSVTETGMGHGIGVSRFNTRSISGHPISYNDYYNRYHGFRIANSQFYYNGLGHGIGVNRFSTRSISGHPISYNDYYNRYHGFRIANSQFAYNGIGHVIGAINTGLISRHHISYNDYYNRYHGLRIVNRQFNYNGIAYRLSCSSQRFYSLWGNCYTRYHSRSRCFGYLRTQGLFAALGGHVIGAINTGLISGHPISYNDYYKRYHGFRIANSQFAYNGIVYRLSCSSQRFYSLWGNCYTRYHSRSRCFGYLRTQGLFAALGGYLGQKDDNISDRQLTILDLGIHHRDVKRV</sequence>
<evidence type="ECO:0000256" key="2">
    <source>
        <dbReference type="ARBA" id="ARBA00022723"/>
    </source>
</evidence>
<dbReference type="InterPro" id="IPR002110">
    <property type="entry name" value="Ankyrin_rpt"/>
</dbReference>
<dbReference type="InterPro" id="IPR002893">
    <property type="entry name" value="Znf_MYND"/>
</dbReference>
<evidence type="ECO:0000256" key="3">
    <source>
        <dbReference type="ARBA" id="ARBA00022737"/>
    </source>
</evidence>
<evidence type="ECO:0000256" key="1">
    <source>
        <dbReference type="ARBA" id="ARBA00004138"/>
    </source>
</evidence>
<keyword evidence="11" id="KW-0175">Coiled coil</keyword>
<feature type="coiled-coil region" evidence="11">
    <location>
        <begin position="354"/>
        <end position="415"/>
    </location>
</feature>
<accession>A0A8B6CW59</accession>
<dbReference type="PANTHER" id="PTHR24150">
    <property type="entry name" value="ANKYRIN REPEAT AND MYND DOMAIN-CONTAINING PROTEIN 2"/>
    <property type="match status" value="1"/>
</dbReference>
<evidence type="ECO:0000256" key="4">
    <source>
        <dbReference type="ARBA" id="ARBA00022771"/>
    </source>
</evidence>
<comment type="subcellular location">
    <subcellularLocation>
        <location evidence="1">Cell projection</location>
        <location evidence="1">Cilium</location>
    </subcellularLocation>
</comment>
<dbReference type="PROSITE" id="PS01360">
    <property type="entry name" value="ZF_MYND_1"/>
    <property type="match status" value="1"/>
</dbReference>
<proteinExistence type="predicted"/>
<evidence type="ECO:0000256" key="11">
    <source>
        <dbReference type="SAM" id="Coils"/>
    </source>
</evidence>
<dbReference type="Proteomes" id="UP000596742">
    <property type="component" value="Unassembled WGS sequence"/>
</dbReference>
<dbReference type="SMART" id="SM00248">
    <property type="entry name" value="ANK"/>
    <property type="match status" value="3"/>
</dbReference>
<dbReference type="PROSITE" id="PS50865">
    <property type="entry name" value="ZF_MYND_2"/>
    <property type="match status" value="1"/>
</dbReference>
<feature type="domain" description="MYND-type" evidence="12">
    <location>
        <begin position="317"/>
        <end position="354"/>
    </location>
</feature>
<dbReference type="InterPro" id="IPR052452">
    <property type="entry name" value="Ankyrin-MYND_dom_contain_2"/>
</dbReference>
<evidence type="ECO:0000256" key="10">
    <source>
        <dbReference type="PROSITE-ProRule" id="PRU00134"/>
    </source>
</evidence>
<dbReference type="PANTHER" id="PTHR24150:SF8">
    <property type="entry name" value="ANKYRIN REPEAT AND MYND DOMAIN-CONTAINING PROTEIN 2"/>
    <property type="match status" value="1"/>
</dbReference>
<keyword evidence="14" id="KW-1185">Reference proteome</keyword>
<gene>
    <name evidence="13" type="ORF">MGAL_10B064000</name>
</gene>
<dbReference type="Gene3D" id="1.25.40.20">
    <property type="entry name" value="Ankyrin repeat-containing domain"/>
    <property type="match status" value="1"/>
</dbReference>
<dbReference type="OrthoDB" id="10257049at2759"/>
<evidence type="ECO:0000256" key="6">
    <source>
        <dbReference type="ARBA" id="ARBA00023043"/>
    </source>
</evidence>
<name>A0A8B6CW59_MYTGA</name>
<dbReference type="InterPro" id="IPR036770">
    <property type="entry name" value="Ankyrin_rpt-contain_sf"/>
</dbReference>
<evidence type="ECO:0000313" key="14">
    <source>
        <dbReference type="Proteomes" id="UP000596742"/>
    </source>
</evidence>
<dbReference type="Pfam" id="PF01753">
    <property type="entry name" value="zf-MYND"/>
    <property type="match status" value="1"/>
</dbReference>
<evidence type="ECO:0000256" key="7">
    <source>
        <dbReference type="ARBA" id="ARBA00023069"/>
    </source>
</evidence>
<feature type="repeat" description="ANK" evidence="9">
    <location>
        <begin position="79"/>
        <end position="111"/>
    </location>
</feature>
<dbReference type="PROSITE" id="PS50088">
    <property type="entry name" value="ANK_REPEAT"/>
    <property type="match status" value="2"/>
</dbReference>
<keyword evidence="5" id="KW-0862">Zinc</keyword>
<keyword evidence="7" id="KW-0969">Cilium</keyword>
<keyword evidence="2" id="KW-0479">Metal-binding</keyword>
<dbReference type="SUPFAM" id="SSF48403">
    <property type="entry name" value="Ankyrin repeat"/>
    <property type="match status" value="1"/>
</dbReference>
<dbReference type="Pfam" id="PF13637">
    <property type="entry name" value="Ank_4"/>
    <property type="match status" value="1"/>
</dbReference>
<dbReference type="EMBL" id="UYJE01002327">
    <property type="protein sequence ID" value="VDI09774.1"/>
    <property type="molecule type" value="Genomic_DNA"/>
</dbReference>